<dbReference type="InterPro" id="IPR001986">
    <property type="entry name" value="Enolpyruvate_Tfrase_dom"/>
</dbReference>
<feature type="active site" description="Proton donor" evidence="12">
    <location>
        <position position="134"/>
    </location>
</feature>
<dbReference type="GO" id="GO:0071555">
    <property type="term" value="P:cell wall organization"/>
    <property type="evidence" value="ECO:0007669"/>
    <property type="project" value="UniProtKB-KW"/>
</dbReference>
<gene>
    <name evidence="12" type="primary">murA</name>
    <name evidence="14" type="ORF">SAMN05216313_10332</name>
</gene>
<evidence type="ECO:0000256" key="6">
    <source>
        <dbReference type="ARBA" id="ARBA00022960"/>
    </source>
</evidence>
<name>A0A1I0CLL8_9FIRM</name>
<protein>
    <recommendedName>
        <fullName evidence="12">UDP-N-acetylglucosamine 1-carboxyvinyltransferase</fullName>
        <ecNumber evidence="12">2.5.1.7</ecNumber>
    </recommendedName>
    <alternativeName>
        <fullName evidence="12">Enoylpyruvate transferase</fullName>
    </alternativeName>
    <alternativeName>
        <fullName evidence="12">UDP-N-acetylglucosamine enolpyruvyl transferase</fullName>
        <shortName evidence="12">EPT</shortName>
    </alternativeName>
</protein>
<comment type="similarity">
    <text evidence="10 12">Belongs to the EPSP synthase family. MurA subfamily.</text>
</comment>
<keyword evidence="12" id="KW-0670">Pyruvate</keyword>
<dbReference type="InterPro" id="IPR036968">
    <property type="entry name" value="Enolpyruvate_Tfrase_sf"/>
</dbReference>
<keyword evidence="9 12" id="KW-0961">Cell wall biogenesis/degradation</keyword>
<evidence type="ECO:0000256" key="9">
    <source>
        <dbReference type="ARBA" id="ARBA00023316"/>
    </source>
</evidence>
<evidence type="ECO:0000256" key="4">
    <source>
        <dbReference type="ARBA" id="ARBA00022618"/>
    </source>
</evidence>
<dbReference type="GO" id="GO:0005737">
    <property type="term" value="C:cytoplasm"/>
    <property type="evidence" value="ECO:0007669"/>
    <property type="project" value="UniProtKB-SubCell"/>
</dbReference>
<evidence type="ECO:0000256" key="11">
    <source>
        <dbReference type="ARBA" id="ARBA00047527"/>
    </source>
</evidence>
<dbReference type="EMBL" id="FOIM01000003">
    <property type="protein sequence ID" value="SET20110.1"/>
    <property type="molecule type" value="Genomic_DNA"/>
</dbReference>
<evidence type="ECO:0000256" key="8">
    <source>
        <dbReference type="ARBA" id="ARBA00023306"/>
    </source>
</evidence>
<dbReference type="STRING" id="460384.SAMN05216313_10332"/>
<dbReference type="EC" id="2.5.1.7" evidence="12"/>
<dbReference type="NCBIfam" id="TIGR01072">
    <property type="entry name" value="murA"/>
    <property type="match status" value="1"/>
</dbReference>
<dbReference type="InterPro" id="IPR050068">
    <property type="entry name" value="MurA_subfamily"/>
</dbReference>
<evidence type="ECO:0000256" key="1">
    <source>
        <dbReference type="ARBA" id="ARBA00004496"/>
    </source>
</evidence>
<dbReference type="GO" id="GO:0019277">
    <property type="term" value="P:UDP-N-acetylgalactosamine biosynthetic process"/>
    <property type="evidence" value="ECO:0007669"/>
    <property type="project" value="InterPro"/>
</dbReference>
<feature type="domain" description="Enolpyruvate transferase" evidence="13">
    <location>
        <begin position="25"/>
        <end position="426"/>
    </location>
</feature>
<dbReference type="AlphaFoldDB" id="A0A1I0CLL8"/>
<reference evidence="15" key="1">
    <citation type="submission" date="2016-10" db="EMBL/GenBank/DDBJ databases">
        <authorList>
            <person name="Varghese N."/>
            <person name="Submissions S."/>
        </authorList>
    </citation>
    <scope>NUCLEOTIDE SEQUENCE [LARGE SCALE GENOMIC DNA]</scope>
    <source>
        <strain evidence="15">NLAE-zl-G277</strain>
    </source>
</reference>
<evidence type="ECO:0000313" key="15">
    <source>
        <dbReference type="Proteomes" id="UP000198508"/>
    </source>
</evidence>
<proteinExistence type="inferred from homology"/>
<feature type="binding site" evidence="12">
    <location>
        <position position="348"/>
    </location>
    <ligand>
        <name>UDP-N-acetyl-alpha-D-glucosamine</name>
        <dbReference type="ChEBI" id="CHEBI:57705"/>
    </ligand>
</feature>
<evidence type="ECO:0000256" key="10">
    <source>
        <dbReference type="ARBA" id="ARBA00038367"/>
    </source>
</evidence>
<keyword evidence="7 12" id="KW-0573">Peptidoglycan synthesis</keyword>
<dbReference type="GO" id="GO:0051301">
    <property type="term" value="P:cell division"/>
    <property type="evidence" value="ECO:0007669"/>
    <property type="project" value="UniProtKB-KW"/>
</dbReference>
<dbReference type="InterPro" id="IPR005750">
    <property type="entry name" value="UDP_GlcNAc_COvinyl_MurA"/>
</dbReference>
<keyword evidence="15" id="KW-1185">Reference proteome</keyword>
<accession>A0A1I0CLL8</accession>
<evidence type="ECO:0000256" key="5">
    <source>
        <dbReference type="ARBA" id="ARBA00022679"/>
    </source>
</evidence>
<dbReference type="PANTHER" id="PTHR43783">
    <property type="entry name" value="UDP-N-ACETYLGLUCOSAMINE 1-CARBOXYVINYLTRANSFERASE"/>
    <property type="match status" value="1"/>
</dbReference>
<keyword evidence="4 12" id="KW-0132">Cell division</keyword>
<dbReference type="InterPro" id="IPR013792">
    <property type="entry name" value="RNA3'P_cycl/enolpyr_Trfase_a/b"/>
</dbReference>
<feature type="modified residue" description="2-(S-cysteinyl)pyruvic acid O-phosphothioketal" evidence="12">
    <location>
        <position position="134"/>
    </location>
</feature>
<dbReference type="NCBIfam" id="NF006873">
    <property type="entry name" value="PRK09369.1"/>
    <property type="match status" value="1"/>
</dbReference>
<dbReference type="Proteomes" id="UP000198508">
    <property type="component" value="Unassembled WGS sequence"/>
</dbReference>
<comment type="pathway">
    <text evidence="2 12">Cell wall biogenesis; peptidoglycan biosynthesis.</text>
</comment>
<dbReference type="UniPathway" id="UPA00219"/>
<feature type="binding site" evidence="12">
    <location>
        <begin position="40"/>
        <end position="41"/>
    </location>
    <ligand>
        <name>phosphoenolpyruvate</name>
        <dbReference type="ChEBI" id="CHEBI:58702"/>
    </ligand>
</feature>
<evidence type="ECO:0000256" key="2">
    <source>
        <dbReference type="ARBA" id="ARBA00004752"/>
    </source>
</evidence>
<keyword evidence="6 12" id="KW-0133">Cell shape</keyword>
<keyword evidence="5 12" id="KW-0808">Transferase</keyword>
<comment type="subcellular location">
    <subcellularLocation>
        <location evidence="1 12">Cytoplasm</location>
    </subcellularLocation>
</comment>
<keyword evidence="8 12" id="KW-0131">Cell cycle</keyword>
<dbReference type="PANTHER" id="PTHR43783:SF1">
    <property type="entry name" value="UDP-N-ACETYLGLUCOSAMINE 1-CARBOXYVINYLTRANSFERASE"/>
    <property type="match status" value="1"/>
</dbReference>
<evidence type="ECO:0000259" key="13">
    <source>
        <dbReference type="Pfam" id="PF00275"/>
    </source>
</evidence>
<evidence type="ECO:0000256" key="7">
    <source>
        <dbReference type="ARBA" id="ARBA00022984"/>
    </source>
</evidence>
<comment type="catalytic activity">
    <reaction evidence="11 12">
        <text>phosphoenolpyruvate + UDP-N-acetyl-alpha-D-glucosamine = UDP-N-acetyl-3-O-(1-carboxyvinyl)-alpha-D-glucosamine + phosphate</text>
        <dbReference type="Rhea" id="RHEA:18681"/>
        <dbReference type="ChEBI" id="CHEBI:43474"/>
        <dbReference type="ChEBI" id="CHEBI:57705"/>
        <dbReference type="ChEBI" id="CHEBI:58702"/>
        <dbReference type="ChEBI" id="CHEBI:68483"/>
        <dbReference type="EC" id="2.5.1.7"/>
    </reaction>
</comment>
<sequence length="437" mass="47051">MLRVERICCLRRQKVGARLSTIHIKGPARLSGEISIQGSKNAVLPMMAAAILHKGITVLTNVPMIQDVDCMVSILNYIGCRCNRKGSTVEIDGTEIECAQIPDHFVSQMRSSIIVLGALLGRVGEGESRYPGGCLIGARPIDIHLQVLECLGARILEEDGQITARASAGGLVGAEIRLRYPSVGATEQALLAGVLARGMTIVYGAAREPEIGQLCDCLNRMGARVRGAGTGILVIEGVEELRDSRFAVRGDRIVAGTYLSAVMAAGGKAWLKEVRPGELELPLNLMQQAGAVIRRDEVQEEIFISMNQRPGGLLLETGPYPAFPTDLQSPFMAFLAAGDGESRIREQVFEGRFATAEELKRMGGRIYTEGREAVIQGIYPLIAGRVTARDLRGGAALAVAALAAEGETVIEDCRHVERGYEDLCRDLRALGAQAYWG</sequence>
<dbReference type="HAMAP" id="MF_00111">
    <property type="entry name" value="MurA"/>
    <property type="match status" value="1"/>
</dbReference>
<dbReference type="Gene3D" id="3.65.10.10">
    <property type="entry name" value="Enolpyruvate transferase domain"/>
    <property type="match status" value="2"/>
</dbReference>
<dbReference type="Pfam" id="PF00275">
    <property type="entry name" value="EPSP_synthase"/>
    <property type="match status" value="1"/>
</dbReference>
<dbReference type="GO" id="GO:0008760">
    <property type="term" value="F:UDP-N-acetylglucosamine 1-carboxyvinyltransferase activity"/>
    <property type="evidence" value="ECO:0007669"/>
    <property type="project" value="UniProtKB-UniRule"/>
</dbReference>
<organism evidence="14 15">
    <name type="scientific">Enterocloster lavalensis</name>
    <dbReference type="NCBI Taxonomy" id="460384"/>
    <lineage>
        <taxon>Bacteria</taxon>
        <taxon>Bacillati</taxon>
        <taxon>Bacillota</taxon>
        <taxon>Clostridia</taxon>
        <taxon>Lachnospirales</taxon>
        <taxon>Lachnospiraceae</taxon>
        <taxon>Enterocloster</taxon>
    </lineage>
</organism>
<comment type="caution">
    <text evidence="12">Lacks conserved residue(s) required for the propagation of feature annotation.</text>
</comment>
<evidence type="ECO:0000256" key="12">
    <source>
        <dbReference type="HAMAP-Rule" id="MF_00111"/>
    </source>
</evidence>
<keyword evidence="3 12" id="KW-0963">Cytoplasm</keyword>
<evidence type="ECO:0000256" key="3">
    <source>
        <dbReference type="ARBA" id="ARBA00022490"/>
    </source>
</evidence>
<dbReference type="GO" id="GO:0009252">
    <property type="term" value="P:peptidoglycan biosynthetic process"/>
    <property type="evidence" value="ECO:0007669"/>
    <property type="project" value="UniProtKB-UniRule"/>
</dbReference>
<dbReference type="CDD" id="cd01555">
    <property type="entry name" value="UdpNAET"/>
    <property type="match status" value="1"/>
</dbReference>
<evidence type="ECO:0000313" key="14">
    <source>
        <dbReference type="EMBL" id="SET20110.1"/>
    </source>
</evidence>
<dbReference type="GO" id="GO:0008360">
    <property type="term" value="P:regulation of cell shape"/>
    <property type="evidence" value="ECO:0007669"/>
    <property type="project" value="UniProtKB-KW"/>
</dbReference>
<feature type="binding site" evidence="12">
    <location>
        <position position="326"/>
    </location>
    <ligand>
        <name>UDP-N-acetyl-alpha-D-glucosamine</name>
        <dbReference type="ChEBI" id="CHEBI:57705"/>
    </ligand>
</feature>
<comment type="function">
    <text evidence="12">Cell wall formation. Adds enolpyruvyl to UDP-N-acetylglucosamine.</text>
</comment>
<feature type="binding site" evidence="12">
    <location>
        <position position="110"/>
    </location>
    <ligand>
        <name>UDP-N-acetyl-alpha-D-glucosamine</name>
        <dbReference type="ChEBI" id="CHEBI:57705"/>
    </ligand>
</feature>
<dbReference type="SUPFAM" id="SSF55205">
    <property type="entry name" value="EPT/RTPC-like"/>
    <property type="match status" value="1"/>
</dbReference>